<feature type="domain" description="Fork-head" evidence="6">
    <location>
        <begin position="139"/>
        <end position="233"/>
    </location>
</feature>
<dbReference type="PANTHER" id="PTHR46262:SF2">
    <property type="entry name" value="FORKHEAD BOX PROTEIN BINIOU"/>
    <property type="match status" value="1"/>
</dbReference>
<protein>
    <recommendedName>
        <fullName evidence="6">Fork-head domain-containing protein</fullName>
    </recommendedName>
</protein>
<feature type="compositionally biased region" description="Polar residues" evidence="5">
    <location>
        <begin position="71"/>
        <end position="83"/>
    </location>
</feature>
<sequence length="515" mass="55317">MTHGERNLQAWIPVSISVCLRARLHVYLVPCGSTSGSSVCLLFFGFHVMGTCDFNNQSTDTGIPEDHASIPGSTTPVGSSTPIASMPTGPTPTPVASLPTDVSQSAPSMAENGAVAALGGEGNGKTAKKGNQGIRRQEKPPYSYIALIVMAIQNSPTKRLTLSEIYQFLQRKFQFFRGSYTGWKNSVRHNLSLNECFIKLPKGLGRPGKGHYWTIDPASEVMFEEGSYRRRPRGFRRKCRALTKPYGYYGNGASTTQSTGFSGQNGYDMLSQAGTCPTQDFSGLNPNQFEIPNGTCNFSPSVNCGTYLPPPPPPPSSCPLPSMPLSPAYGNGNGVCSYSSVEYTTPVYSPSPMSYSNSPIGGGNDRDGGFMINSWSSGYGSGSHVYLKNPPLSPCTESPESLQCLSPVSLDPHQTGLAQPYQLSDFDTPGSSSEVGDLGLQALKPCDEFERKSGRILGISGLQQTKGEADSRLTQGIRILQPMHCGDRKPQFSALSPPPPVSTPSQYMDCNKYCL</sequence>
<dbReference type="EMBL" id="CAJPEV010000626">
    <property type="protein sequence ID" value="CAG0887045.1"/>
    <property type="molecule type" value="Genomic_DNA"/>
</dbReference>
<dbReference type="Pfam" id="PF00250">
    <property type="entry name" value="Forkhead"/>
    <property type="match status" value="1"/>
</dbReference>
<dbReference type="InterPro" id="IPR030456">
    <property type="entry name" value="TF_fork_head_CS_2"/>
</dbReference>
<dbReference type="EMBL" id="LR900143">
    <property type="protein sequence ID" value="CAD7244391.1"/>
    <property type="molecule type" value="Genomic_DNA"/>
</dbReference>
<proteinExistence type="predicted"/>
<dbReference type="SUPFAM" id="SSF46785">
    <property type="entry name" value="Winged helix' DNA-binding domain"/>
    <property type="match status" value="1"/>
</dbReference>
<dbReference type="GO" id="GO:0000978">
    <property type="term" value="F:RNA polymerase II cis-regulatory region sequence-specific DNA binding"/>
    <property type="evidence" value="ECO:0007669"/>
    <property type="project" value="TreeGrafter"/>
</dbReference>
<dbReference type="InterPro" id="IPR036390">
    <property type="entry name" value="WH_DNA-bd_sf"/>
</dbReference>
<keyword evidence="2 4" id="KW-0238">DNA-binding</keyword>
<evidence type="ECO:0000313" key="8">
    <source>
        <dbReference type="Proteomes" id="UP000677054"/>
    </source>
</evidence>
<feature type="region of interest" description="Disordered" evidence="5">
    <location>
        <begin position="116"/>
        <end position="135"/>
    </location>
</feature>
<feature type="DNA-binding region" description="Fork-head" evidence="4">
    <location>
        <begin position="139"/>
        <end position="233"/>
    </location>
</feature>
<keyword evidence="3 4" id="KW-0539">Nucleus</keyword>
<gene>
    <name evidence="7" type="ORF">DSTB1V02_LOCUS4288</name>
</gene>
<name>A0A7R8X5F4_9CRUS</name>
<accession>A0A7R8X5F4</accession>
<evidence type="ECO:0000313" key="7">
    <source>
        <dbReference type="EMBL" id="CAD7244391.1"/>
    </source>
</evidence>
<dbReference type="Gene3D" id="1.10.10.10">
    <property type="entry name" value="Winged helix-like DNA-binding domain superfamily/Winged helix DNA-binding domain"/>
    <property type="match status" value="1"/>
</dbReference>
<evidence type="ECO:0000256" key="4">
    <source>
        <dbReference type="PROSITE-ProRule" id="PRU00089"/>
    </source>
</evidence>
<dbReference type="GO" id="GO:0009887">
    <property type="term" value="P:animal organ morphogenesis"/>
    <property type="evidence" value="ECO:0007669"/>
    <property type="project" value="TreeGrafter"/>
</dbReference>
<organism evidence="7">
    <name type="scientific">Darwinula stevensoni</name>
    <dbReference type="NCBI Taxonomy" id="69355"/>
    <lineage>
        <taxon>Eukaryota</taxon>
        <taxon>Metazoa</taxon>
        <taxon>Ecdysozoa</taxon>
        <taxon>Arthropoda</taxon>
        <taxon>Crustacea</taxon>
        <taxon>Oligostraca</taxon>
        <taxon>Ostracoda</taxon>
        <taxon>Podocopa</taxon>
        <taxon>Podocopida</taxon>
        <taxon>Darwinulocopina</taxon>
        <taxon>Darwinuloidea</taxon>
        <taxon>Darwinulidae</taxon>
        <taxon>Darwinula</taxon>
    </lineage>
</organism>
<dbReference type="InterPro" id="IPR018122">
    <property type="entry name" value="TF_fork_head_CS_1"/>
</dbReference>
<evidence type="ECO:0000256" key="3">
    <source>
        <dbReference type="ARBA" id="ARBA00023242"/>
    </source>
</evidence>
<dbReference type="PRINTS" id="PR00053">
    <property type="entry name" value="FORKHEAD"/>
</dbReference>
<dbReference type="InterPro" id="IPR036388">
    <property type="entry name" value="WH-like_DNA-bd_sf"/>
</dbReference>
<dbReference type="OrthoDB" id="5954824at2759"/>
<dbReference type="AlphaFoldDB" id="A0A7R8X5F4"/>
<evidence type="ECO:0000256" key="1">
    <source>
        <dbReference type="ARBA" id="ARBA00004123"/>
    </source>
</evidence>
<dbReference type="SMART" id="SM00339">
    <property type="entry name" value="FH"/>
    <property type="match status" value="1"/>
</dbReference>
<dbReference type="GO" id="GO:0001710">
    <property type="term" value="P:mesodermal cell fate commitment"/>
    <property type="evidence" value="ECO:0007669"/>
    <property type="project" value="UniProtKB-ARBA"/>
</dbReference>
<dbReference type="CDD" id="cd20020">
    <property type="entry name" value="FH_FOXF"/>
    <property type="match status" value="1"/>
</dbReference>
<keyword evidence="8" id="KW-1185">Reference proteome</keyword>
<feature type="region of interest" description="Disordered" evidence="5">
    <location>
        <begin position="63"/>
        <end position="104"/>
    </location>
</feature>
<dbReference type="GO" id="GO:0005634">
    <property type="term" value="C:nucleus"/>
    <property type="evidence" value="ECO:0007669"/>
    <property type="project" value="UniProtKB-SubCell"/>
</dbReference>
<dbReference type="InterPro" id="IPR051770">
    <property type="entry name" value="Forkhead_box_regulator"/>
</dbReference>
<dbReference type="GO" id="GO:0000981">
    <property type="term" value="F:DNA-binding transcription factor activity, RNA polymerase II-specific"/>
    <property type="evidence" value="ECO:0007669"/>
    <property type="project" value="TreeGrafter"/>
</dbReference>
<evidence type="ECO:0000256" key="2">
    <source>
        <dbReference type="ARBA" id="ARBA00023125"/>
    </source>
</evidence>
<dbReference type="InterPro" id="IPR001766">
    <property type="entry name" value="Fork_head_dom"/>
</dbReference>
<dbReference type="PANTHER" id="PTHR46262">
    <property type="entry name" value="FORKHEAD BOX PROTEIN BINIOU"/>
    <property type="match status" value="1"/>
</dbReference>
<evidence type="ECO:0000256" key="5">
    <source>
        <dbReference type="SAM" id="MobiDB-lite"/>
    </source>
</evidence>
<dbReference type="Proteomes" id="UP000677054">
    <property type="component" value="Unassembled WGS sequence"/>
</dbReference>
<dbReference type="FunFam" id="1.10.10.10:FF:000071">
    <property type="entry name" value="Forkhead box F1"/>
    <property type="match status" value="1"/>
</dbReference>
<dbReference type="PROSITE" id="PS00657">
    <property type="entry name" value="FORK_HEAD_1"/>
    <property type="match status" value="1"/>
</dbReference>
<evidence type="ECO:0000259" key="6">
    <source>
        <dbReference type="PROSITE" id="PS50039"/>
    </source>
</evidence>
<comment type="subcellular location">
    <subcellularLocation>
        <location evidence="1 4">Nucleus</location>
    </subcellularLocation>
</comment>
<reference evidence="7" key="1">
    <citation type="submission" date="2020-11" db="EMBL/GenBank/DDBJ databases">
        <authorList>
            <person name="Tran Van P."/>
        </authorList>
    </citation>
    <scope>NUCLEOTIDE SEQUENCE</scope>
</reference>
<dbReference type="PROSITE" id="PS50039">
    <property type="entry name" value="FORK_HEAD_3"/>
    <property type="match status" value="1"/>
</dbReference>
<dbReference type="PROSITE" id="PS00658">
    <property type="entry name" value="FORK_HEAD_2"/>
    <property type="match status" value="1"/>
</dbReference>